<dbReference type="AlphaFoldDB" id="A0A8J2WZI1"/>
<dbReference type="SUPFAM" id="SSF56112">
    <property type="entry name" value="Protein kinase-like (PK-like)"/>
    <property type="match status" value="1"/>
</dbReference>
<dbReference type="InterPro" id="IPR015661">
    <property type="entry name" value="Bub1/Mad3"/>
</dbReference>
<accession>A0A8J2WZI1</accession>
<dbReference type="PROSITE" id="PS00108">
    <property type="entry name" value="PROTEIN_KINASE_ST"/>
    <property type="match status" value="1"/>
</dbReference>
<evidence type="ECO:0000256" key="5">
    <source>
        <dbReference type="ARBA" id="ARBA00022840"/>
    </source>
</evidence>
<dbReference type="GO" id="GO:0005524">
    <property type="term" value="F:ATP binding"/>
    <property type="evidence" value="ECO:0007669"/>
    <property type="project" value="UniProtKB-UniRule"/>
</dbReference>
<feature type="compositionally biased region" description="Pro residues" evidence="8">
    <location>
        <begin position="195"/>
        <end position="217"/>
    </location>
</feature>
<feature type="compositionally biased region" description="Pro residues" evidence="8">
    <location>
        <begin position="648"/>
        <end position="663"/>
    </location>
</feature>
<keyword evidence="2" id="KW-0158">Chromosome</keyword>
<evidence type="ECO:0000256" key="3">
    <source>
        <dbReference type="ARBA" id="ARBA00022741"/>
    </source>
</evidence>
<name>A0A8J2WZI1_9STRA</name>
<dbReference type="InterPro" id="IPR011009">
    <property type="entry name" value="Kinase-like_dom_sf"/>
</dbReference>
<feature type="compositionally biased region" description="Low complexity" evidence="8">
    <location>
        <begin position="21"/>
        <end position="32"/>
    </location>
</feature>
<dbReference type="EMBL" id="CAKKNE010000002">
    <property type="protein sequence ID" value="CAH0368081.1"/>
    <property type="molecule type" value="Genomic_DNA"/>
</dbReference>
<dbReference type="GO" id="GO:0004672">
    <property type="term" value="F:protein kinase activity"/>
    <property type="evidence" value="ECO:0007669"/>
    <property type="project" value="InterPro"/>
</dbReference>
<keyword evidence="6" id="KW-0137">Centromere</keyword>
<keyword evidence="11" id="KW-1185">Reference proteome</keyword>
<keyword evidence="4" id="KW-0995">Kinetochore</keyword>
<dbReference type="Gene3D" id="1.10.510.10">
    <property type="entry name" value="Transferase(Phosphotransferase) domain 1"/>
    <property type="match status" value="1"/>
</dbReference>
<dbReference type="GO" id="GO:0000776">
    <property type="term" value="C:kinetochore"/>
    <property type="evidence" value="ECO:0007669"/>
    <property type="project" value="UniProtKB-KW"/>
</dbReference>
<feature type="domain" description="Protein kinase" evidence="9">
    <location>
        <begin position="135"/>
        <end position="552"/>
    </location>
</feature>
<evidence type="ECO:0000256" key="2">
    <source>
        <dbReference type="ARBA" id="ARBA00022454"/>
    </source>
</evidence>
<evidence type="ECO:0000259" key="9">
    <source>
        <dbReference type="PROSITE" id="PS50011"/>
    </source>
</evidence>
<keyword evidence="3 7" id="KW-0547">Nucleotide-binding</keyword>
<dbReference type="Proteomes" id="UP000789595">
    <property type="component" value="Unassembled WGS sequence"/>
</dbReference>
<evidence type="ECO:0000256" key="1">
    <source>
        <dbReference type="ARBA" id="ARBA00004629"/>
    </source>
</evidence>
<gene>
    <name evidence="10" type="ORF">PECAL_2P11300</name>
</gene>
<comment type="caution">
    <text evidence="10">The sequence shown here is derived from an EMBL/GenBank/DDBJ whole genome shotgun (WGS) entry which is preliminary data.</text>
</comment>
<dbReference type="Pfam" id="PF00069">
    <property type="entry name" value="Pkinase"/>
    <property type="match status" value="1"/>
</dbReference>
<dbReference type="PROSITE" id="PS00107">
    <property type="entry name" value="PROTEIN_KINASE_ATP"/>
    <property type="match status" value="1"/>
</dbReference>
<protein>
    <recommendedName>
        <fullName evidence="9">Protein kinase domain-containing protein</fullName>
    </recommendedName>
</protein>
<comment type="subcellular location">
    <subcellularLocation>
        <location evidence="1">Chromosome</location>
        <location evidence="1">Centromere</location>
        <location evidence="1">Kinetochore</location>
    </subcellularLocation>
</comment>
<proteinExistence type="predicted"/>
<keyword evidence="5 7" id="KW-0067">ATP-binding</keyword>
<organism evidence="10 11">
    <name type="scientific">Pelagomonas calceolata</name>
    <dbReference type="NCBI Taxonomy" id="35677"/>
    <lineage>
        <taxon>Eukaryota</taxon>
        <taxon>Sar</taxon>
        <taxon>Stramenopiles</taxon>
        <taxon>Ochrophyta</taxon>
        <taxon>Pelagophyceae</taxon>
        <taxon>Pelagomonadales</taxon>
        <taxon>Pelagomonadaceae</taxon>
        <taxon>Pelagomonas</taxon>
    </lineage>
</organism>
<evidence type="ECO:0000313" key="11">
    <source>
        <dbReference type="Proteomes" id="UP000789595"/>
    </source>
</evidence>
<evidence type="ECO:0000256" key="4">
    <source>
        <dbReference type="ARBA" id="ARBA00022838"/>
    </source>
</evidence>
<feature type="region of interest" description="Disordered" evidence="8">
    <location>
        <begin position="1"/>
        <end position="72"/>
    </location>
</feature>
<dbReference type="InterPro" id="IPR017441">
    <property type="entry name" value="Protein_kinase_ATP_BS"/>
</dbReference>
<reference evidence="10" key="1">
    <citation type="submission" date="2021-11" db="EMBL/GenBank/DDBJ databases">
        <authorList>
            <consortium name="Genoscope - CEA"/>
            <person name="William W."/>
        </authorList>
    </citation>
    <scope>NUCLEOTIDE SEQUENCE</scope>
</reference>
<feature type="region of interest" description="Disordered" evidence="8">
    <location>
        <begin position="632"/>
        <end position="663"/>
    </location>
</feature>
<dbReference type="SMART" id="SM00220">
    <property type="entry name" value="S_TKc"/>
    <property type="match status" value="1"/>
</dbReference>
<feature type="region of interest" description="Disordered" evidence="8">
    <location>
        <begin position="553"/>
        <end position="589"/>
    </location>
</feature>
<evidence type="ECO:0000256" key="8">
    <source>
        <dbReference type="SAM" id="MobiDB-lite"/>
    </source>
</evidence>
<dbReference type="PROSITE" id="PS50011">
    <property type="entry name" value="PROTEIN_KINASE_DOM"/>
    <property type="match status" value="1"/>
</dbReference>
<dbReference type="GO" id="GO:0007094">
    <property type="term" value="P:mitotic spindle assembly checkpoint signaling"/>
    <property type="evidence" value="ECO:0007669"/>
    <property type="project" value="InterPro"/>
</dbReference>
<evidence type="ECO:0000313" key="10">
    <source>
        <dbReference type="EMBL" id="CAH0368081.1"/>
    </source>
</evidence>
<feature type="region of interest" description="Disordered" evidence="8">
    <location>
        <begin position="190"/>
        <end position="220"/>
    </location>
</feature>
<evidence type="ECO:0000256" key="7">
    <source>
        <dbReference type="PROSITE-ProRule" id="PRU10141"/>
    </source>
</evidence>
<dbReference type="InterPro" id="IPR000719">
    <property type="entry name" value="Prot_kinase_dom"/>
</dbReference>
<dbReference type="InterPro" id="IPR008271">
    <property type="entry name" value="Ser/Thr_kinase_AS"/>
</dbReference>
<feature type="binding site" evidence="7">
    <location>
        <position position="165"/>
    </location>
    <ligand>
        <name>ATP</name>
        <dbReference type="ChEBI" id="CHEBI:30616"/>
    </ligand>
</feature>
<sequence length="663" mass="72087">MDEDDDAAPEPAKEAAEAEEPQQVTPEETPAEAPAPAPKPQEEDSDDDFAPKKNPWDEENPTPEATGEVLDPYILLKRDFPGRDDDLRQLGVEPTIARENKPFKLKKKPMSATTPEHVTMVPRTDGSSSLLNAPWVANRALGHGAFGAVFDVTLKGKDAQRCALKICFNGGRERRFGIEREIEVLAEVSRRRPAKPAPAPAPAPAEAPAPAPDPTSLPPLTEDARSLIERAAPLEIQTENPKKGASAARFDAYKGSTTAKEFCEKGGTKADLKYDISRGYTRVLDRGPPLVHAQARSIRPAQAPPVDGPQSVGGLADLKAFFGYRDASAVAMRLADTTLSELAKALNAQKMRFTEPVALFYAIGVLEACQEMHLADFIHADIKPDNLCVSYGDLTRVGAGPSVDAIAAAGYNVTLIDYSISVDLRSFDKDQRFLASEGSPCQVKEYSWPPALKGASWRREVDLYGLGCILYQMVVSAIQPKGIDMTVTTLEKRIPRGWNKLLWAHILDQLLNARESADLGEMARDLRRNLEDDVLQGDTLRLVELLDHHRRLTPRDERGVTNGGGAPSPPKPRVPKPRAPREKREPFFRPPLPMREKLIKWKLSGCTVAVTPITVIDTREHIVRALDFPDSILTPAPPAPAPAAEAPAPAPAAPADAPAPAPA</sequence>
<dbReference type="OrthoDB" id="248495at2759"/>
<evidence type="ECO:0000256" key="6">
    <source>
        <dbReference type="ARBA" id="ARBA00023328"/>
    </source>
</evidence>
<dbReference type="PANTHER" id="PTHR14030">
    <property type="entry name" value="MITOTIC CHECKPOINT SERINE/THREONINE-PROTEIN KINASE BUB1"/>
    <property type="match status" value="1"/>
</dbReference>